<sequence length="249" mass="26490">MTLQASEQTVPPRVVLLDIEGTTLPVSFVHNVLFPYARRHLAALLADRADDPAVAGAVAQISELAPGVPPAEQLARWMDVDAKVEPLKTLQGLCWDAGYRQGELVADLYPDVVPCLRALHAAGVVLAVYSSGSEPAQRLIYGYTEQGDVTSLFSAFFDLRVGGKKEAQSYRHILAETGWQAADVLFLSDVEAELDAAAEAGLRVCQIARAEDGTVVSQRHPVAADIAQALERSGLSGIGQGVGERVGSC</sequence>
<evidence type="ECO:0000313" key="5">
    <source>
        <dbReference type="EMBL" id="GEB84976.1"/>
    </source>
</evidence>
<keyword evidence="6" id="KW-1185">Reference proteome</keyword>
<dbReference type="EC" id="3.1.3.77" evidence="4"/>
<dbReference type="GO" id="GO:0043715">
    <property type="term" value="F:2,3-diketo-5-methylthiopentyl-1-phosphate enolase activity"/>
    <property type="evidence" value="ECO:0007669"/>
    <property type="project" value="UniProtKB-UniRule"/>
</dbReference>
<dbReference type="HAMAP" id="MF_01681">
    <property type="entry name" value="Salvage_MtnC"/>
    <property type="match status" value="1"/>
</dbReference>
<dbReference type="InterPro" id="IPR023214">
    <property type="entry name" value="HAD_sf"/>
</dbReference>
<comment type="function">
    <text evidence="4">Bifunctional enzyme that catalyzes the enolization of 2,3-diketo-5-methylthiopentyl-1-phosphate (DK-MTP-1-P) into the intermediate 2-hydroxy-3-keto-5-methylthiopentenyl-1-phosphate (HK-MTPenyl-1-P), which is then dephosphorylated to form the acireductone 1,2-dihydroxy-3-keto-5-methylthiopentene (DHK-MTPene).</text>
</comment>
<dbReference type="GO" id="GO:0019509">
    <property type="term" value="P:L-methionine salvage from methylthioadenosine"/>
    <property type="evidence" value="ECO:0007669"/>
    <property type="project" value="UniProtKB-UniRule"/>
</dbReference>
<accession>A0A4Y3TRJ0</accession>
<evidence type="ECO:0000256" key="3">
    <source>
        <dbReference type="ARBA" id="ARBA00023167"/>
    </source>
</evidence>
<dbReference type="PANTHER" id="PTHR20371">
    <property type="entry name" value="ENOLASE-PHOSPHATASE E1"/>
    <property type="match status" value="1"/>
</dbReference>
<dbReference type="Gene3D" id="1.10.720.60">
    <property type="match status" value="1"/>
</dbReference>
<name>A0A4Y3TRJ0_9PROT</name>
<dbReference type="Proteomes" id="UP000317730">
    <property type="component" value="Unassembled WGS sequence"/>
</dbReference>
<dbReference type="InterPro" id="IPR036412">
    <property type="entry name" value="HAD-like_sf"/>
</dbReference>
<dbReference type="Pfam" id="PF00702">
    <property type="entry name" value="Hydrolase"/>
    <property type="match status" value="1"/>
</dbReference>
<dbReference type="SFLD" id="SFLDS00003">
    <property type="entry name" value="Haloacid_Dehalogenase"/>
    <property type="match status" value="1"/>
</dbReference>
<comment type="pathway">
    <text evidence="4">Amino-acid biosynthesis; L-methionine biosynthesis via salvage pathway; L-methionine from S-methyl-5-thio-alpha-D-ribose 1-phosphate: step 4/6.</text>
</comment>
<dbReference type="UniPathway" id="UPA00904">
    <property type="reaction ID" value="UER00876"/>
</dbReference>
<dbReference type="PANTHER" id="PTHR20371:SF1">
    <property type="entry name" value="ENOLASE-PHOSPHATASE E1"/>
    <property type="match status" value="1"/>
</dbReference>
<comment type="subunit">
    <text evidence="4">Monomer.</text>
</comment>
<dbReference type="AlphaFoldDB" id="A0A4Y3TRJ0"/>
<keyword evidence="3 4" id="KW-0486">Methionine biosynthesis</keyword>
<dbReference type="OrthoDB" id="9797416at2"/>
<dbReference type="SFLD" id="SFLDG01133">
    <property type="entry name" value="C1.5.4:_Enolase-phosphatase_Li"/>
    <property type="match status" value="1"/>
</dbReference>
<comment type="similarity">
    <text evidence="4">Belongs to the HAD-like hydrolase superfamily. MasA/MtnC family.</text>
</comment>
<keyword evidence="2 4" id="KW-0378">Hydrolase</keyword>
<protein>
    <recommendedName>
        <fullName evidence="4">Enolase-phosphatase E1</fullName>
        <ecNumber evidence="4">3.1.3.77</ecNumber>
    </recommendedName>
    <alternativeName>
        <fullName evidence="4">2,3-diketo-5-methylthio-1-phosphopentane phosphatase</fullName>
    </alternativeName>
</protein>
<dbReference type="Gene3D" id="3.40.50.1000">
    <property type="entry name" value="HAD superfamily/HAD-like"/>
    <property type="match status" value="1"/>
</dbReference>
<dbReference type="GO" id="GO:0000287">
    <property type="term" value="F:magnesium ion binding"/>
    <property type="evidence" value="ECO:0007669"/>
    <property type="project" value="UniProtKB-UniRule"/>
</dbReference>
<comment type="cofactor">
    <cofactor evidence="4">
        <name>Mg(2+)</name>
        <dbReference type="ChEBI" id="CHEBI:18420"/>
    </cofactor>
    <text evidence="4">Binds 1 Mg(2+) ion per subunit.</text>
</comment>
<dbReference type="SFLD" id="SFLDG01129">
    <property type="entry name" value="C1.5:_HAD__Beta-PGM__Phosphata"/>
    <property type="match status" value="1"/>
</dbReference>
<comment type="caution">
    <text evidence="5">The sequence shown here is derived from an EMBL/GenBank/DDBJ whole genome shotgun (WGS) entry which is preliminary data.</text>
</comment>
<reference evidence="5 6" key="1">
    <citation type="submission" date="2019-06" db="EMBL/GenBank/DDBJ databases">
        <title>Whole genome shotgun sequence of Acetobacter peroxydans NBRC 13755.</title>
        <authorList>
            <person name="Hosoyama A."/>
            <person name="Uohara A."/>
            <person name="Ohji S."/>
            <person name="Ichikawa N."/>
        </authorList>
    </citation>
    <scope>NUCLEOTIDE SEQUENCE [LARGE SCALE GENOMIC DNA]</scope>
    <source>
        <strain evidence="5 6">NBRC 13755</strain>
    </source>
</reference>
<dbReference type="NCBIfam" id="TIGR01691">
    <property type="entry name" value="enolase-ppase"/>
    <property type="match status" value="1"/>
</dbReference>
<keyword evidence="1 4" id="KW-0028">Amino-acid biosynthesis</keyword>
<comment type="pathway">
    <text evidence="4">Amino-acid biosynthesis; L-methionine biosynthesis via salvage pathway; L-methionine from S-methyl-5-thio-alpha-D-ribose 1-phosphate: step 3/6.</text>
</comment>
<evidence type="ECO:0000313" key="6">
    <source>
        <dbReference type="Proteomes" id="UP000317730"/>
    </source>
</evidence>
<dbReference type="RefSeq" id="WP_141374920.1">
    <property type="nucleotide sequence ID" value="NZ_BAPL01000016.1"/>
</dbReference>
<dbReference type="CDD" id="cd01629">
    <property type="entry name" value="HAD_EP"/>
    <property type="match status" value="1"/>
</dbReference>
<keyword evidence="4" id="KW-0460">Magnesium</keyword>
<dbReference type="GO" id="GO:0043716">
    <property type="term" value="F:2-hydroxy-3-keto-5-methylthiopentenyl-1-phosphate phosphatase activity"/>
    <property type="evidence" value="ECO:0007669"/>
    <property type="project" value="UniProtKB-UniRule"/>
</dbReference>
<keyword evidence="4" id="KW-0479">Metal-binding</keyword>
<proteinExistence type="inferred from homology"/>
<evidence type="ECO:0000256" key="4">
    <source>
        <dbReference type="HAMAP-Rule" id="MF_01681"/>
    </source>
</evidence>
<gene>
    <name evidence="4 5" type="primary">mtnC</name>
    <name evidence="5" type="ORF">APE01nite_07730</name>
</gene>
<dbReference type="SUPFAM" id="SSF56784">
    <property type="entry name" value="HAD-like"/>
    <property type="match status" value="1"/>
</dbReference>
<dbReference type="InterPro" id="IPR023943">
    <property type="entry name" value="Enolase-ppase_E1"/>
</dbReference>
<evidence type="ECO:0000256" key="1">
    <source>
        <dbReference type="ARBA" id="ARBA00022605"/>
    </source>
</evidence>
<organism evidence="5 6">
    <name type="scientific">Acetobacter peroxydans</name>
    <dbReference type="NCBI Taxonomy" id="104098"/>
    <lineage>
        <taxon>Bacteria</taxon>
        <taxon>Pseudomonadati</taxon>
        <taxon>Pseudomonadota</taxon>
        <taxon>Alphaproteobacteria</taxon>
        <taxon>Acetobacterales</taxon>
        <taxon>Acetobacteraceae</taxon>
        <taxon>Acetobacter</taxon>
    </lineage>
</organism>
<dbReference type="EMBL" id="BJMV01000003">
    <property type="protein sequence ID" value="GEB84976.1"/>
    <property type="molecule type" value="Genomic_DNA"/>
</dbReference>
<comment type="catalytic activity">
    <reaction evidence="4">
        <text>5-methylsulfanyl-2,3-dioxopentyl phosphate + H2O = 1,2-dihydroxy-5-(methylsulfanyl)pent-1-en-3-one + phosphate</text>
        <dbReference type="Rhea" id="RHEA:21700"/>
        <dbReference type="ChEBI" id="CHEBI:15377"/>
        <dbReference type="ChEBI" id="CHEBI:43474"/>
        <dbReference type="ChEBI" id="CHEBI:49252"/>
        <dbReference type="ChEBI" id="CHEBI:58828"/>
        <dbReference type="EC" id="3.1.3.77"/>
    </reaction>
</comment>
<evidence type="ECO:0000256" key="2">
    <source>
        <dbReference type="ARBA" id="ARBA00022801"/>
    </source>
</evidence>
<dbReference type="GO" id="GO:0043874">
    <property type="term" value="F:acireductone synthase activity"/>
    <property type="evidence" value="ECO:0007669"/>
    <property type="project" value="UniProtKB-EC"/>
</dbReference>